<organism evidence="1 2">
    <name type="scientific">Tenacibaculum pelagium</name>
    <dbReference type="NCBI Taxonomy" id="2759527"/>
    <lineage>
        <taxon>Bacteria</taxon>
        <taxon>Pseudomonadati</taxon>
        <taxon>Bacteroidota</taxon>
        <taxon>Flavobacteriia</taxon>
        <taxon>Flavobacteriales</taxon>
        <taxon>Flavobacteriaceae</taxon>
        <taxon>Tenacibaculum</taxon>
    </lineage>
</organism>
<dbReference type="RefSeq" id="WP_182124888.1">
    <property type="nucleotide sequence ID" value="NZ_JACGLS010000003.1"/>
</dbReference>
<comment type="caution">
    <text evidence="1">The sequence shown here is derived from an EMBL/GenBank/DDBJ whole genome shotgun (WGS) entry which is preliminary data.</text>
</comment>
<dbReference type="AlphaFoldDB" id="A0A839AMS6"/>
<dbReference type="Proteomes" id="UP000563906">
    <property type="component" value="Unassembled WGS sequence"/>
</dbReference>
<dbReference type="EMBL" id="JACGLS010000003">
    <property type="protein sequence ID" value="MBA6156383.1"/>
    <property type="molecule type" value="Genomic_DNA"/>
</dbReference>
<reference evidence="1 2" key="1">
    <citation type="submission" date="2020-07" db="EMBL/GenBank/DDBJ databases">
        <title>Bacterium isolated from marine sediment.</title>
        <authorList>
            <person name="Shang D."/>
            <person name="Du Z.-J."/>
        </authorList>
    </citation>
    <scope>NUCLEOTIDE SEQUENCE [LARGE SCALE GENOMIC DNA]</scope>
    <source>
        <strain evidence="1 2">S7007</strain>
    </source>
</reference>
<proteinExistence type="predicted"/>
<evidence type="ECO:0000313" key="1">
    <source>
        <dbReference type="EMBL" id="MBA6156383.1"/>
    </source>
</evidence>
<keyword evidence="2" id="KW-1185">Reference proteome</keyword>
<accession>A0A839AMS6</accession>
<name>A0A839AMS6_9FLAO</name>
<sequence>MKKSILNLGKALNKAEQKEVNGGKVFGPFCKSGACYSNNWVSAGNENGDVCAVLFGYGDHCRGTINNNQCCLN</sequence>
<protein>
    <recommendedName>
        <fullName evidence="3">Bacteriocin</fullName>
    </recommendedName>
</protein>
<evidence type="ECO:0000313" key="2">
    <source>
        <dbReference type="Proteomes" id="UP000563906"/>
    </source>
</evidence>
<evidence type="ECO:0008006" key="3">
    <source>
        <dbReference type="Google" id="ProtNLM"/>
    </source>
</evidence>
<gene>
    <name evidence="1" type="ORF">H3Z83_07635</name>
</gene>